<protein>
    <submittedName>
        <fullName evidence="2">EH signature domain-containing protein</fullName>
    </submittedName>
</protein>
<dbReference type="Pfam" id="PF15611">
    <property type="entry name" value="EH_Signature"/>
    <property type="match status" value="1"/>
</dbReference>
<organism evidence="2 3">
    <name type="scientific">Umezakia ovalisporum FSS-62</name>
    <dbReference type="NCBI Taxonomy" id="2971776"/>
    <lineage>
        <taxon>Bacteria</taxon>
        <taxon>Bacillati</taxon>
        <taxon>Cyanobacteriota</taxon>
        <taxon>Cyanophyceae</taxon>
        <taxon>Nostocales</taxon>
        <taxon>Nodulariaceae</taxon>
        <taxon>Umezakia</taxon>
    </lineage>
</organism>
<evidence type="ECO:0000259" key="1">
    <source>
        <dbReference type="Pfam" id="PF15611"/>
    </source>
</evidence>
<accession>A0AA43KGP2</accession>
<dbReference type="AlphaFoldDB" id="A0AA43KGP2"/>
<comment type="caution">
    <text evidence="2">The sequence shown here is derived from an EMBL/GenBank/DDBJ whole genome shotgun (WGS) entry which is preliminary data.</text>
</comment>
<evidence type="ECO:0000313" key="3">
    <source>
        <dbReference type="Proteomes" id="UP001159370"/>
    </source>
</evidence>
<proteinExistence type="predicted"/>
<reference evidence="2 3" key="1">
    <citation type="journal article" date="2023" name="J. Phycol.">
        <title>Chrysosporum ovalisporum is synonymous with the true-branching cyanobacterium Umezakia natans (Nostocales/Aphanizomenonaceae).</title>
        <authorList>
            <person name="McGregor G.B."/>
            <person name="Sendall B.C."/>
            <person name="Niiyama Y."/>
            <person name="Tuji A."/>
            <person name="Willis A."/>
        </authorList>
    </citation>
    <scope>NUCLEOTIDE SEQUENCE [LARGE SCALE GENOMIC DNA]</scope>
    <source>
        <strain evidence="2 3">FSS-62</strain>
    </source>
</reference>
<feature type="domain" description="Zorya protein ZorC EH" evidence="1">
    <location>
        <begin position="202"/>
        <end position="436"/>
    </location>
</feature>
<gene>
    <name evidence="2" type="ORF">NWP23_15465</name>
</gene>
<sequence>MFNFRTLSLQQPQLQQPANLLQLVNNFRNSQQFSHLQNLREAEIDSWRSLDEIIQTLQEGNSDQIKCIEWVYCLYNKAEWDQEHPESSQETSELIWTVAINNLWLKQSLLWRLVLHYSQSSSVISDSLVKTFVSFVKQGGKNDIQIVIIETIRQNNYQQLALVAKENNLTPKELLKNANFPSSIPGVSQALNYVVTIFVNDNQPQWLLRCFQQMSREQQHQQVNKLLTTVNAETGSCFLSIVEWLRQNYGPRTINSQWRELSSQAQSALRQWIGAATWGDFDKLLTALIRHLESRLQLLSPGSREYQEVKYQKNQLDRRKGFWSNYSDRFERLRILVPKSTSWISDELTRDIDILVDDGSNETEVCIFDFGDWFIVEFFRGNGSEILLFNRDRSTRFEEKLFQSQNLSISDIRRLRRLGGEIHDHVYLWQYYAEQWLRGQHGIYPNDGIISFQGLDHPWNTYNRNTGLPVPSVDKQSDRERALVHWRRDIERIY</sequence>
<dbReference type="EMBL" id="JANQDL010000100">
    <property type="protein sequence ID" value="MDH6065128.1"/>
    <property type="molecule type" value="Genomic_DNA"/>
</dbReference>
<dbReference type="InterPro" id="IPR028943">
    <property type="entry name" value="ZorC_EH_Signature_dom"/>
</dbReference>
<evidence type="ECO:0000313" key="2">
    <source>
        <dbReference type="EMBL" id="MDH6065128.1"/>
    </source>
</evidence>
<name>A0AA43KGP2_9CYAN</name>
<dbReference type="Proteomes" id="UP001159370">
    <property type="component" value="Unassembled WGS sequence"/>
</dbReference>
<dbReference type="RefSeq" id="WP_280692993.1">
    <property type="nucleotide sequence ID" value="NZ_JANQDL010000100.1"/>
</dbReference>